<reference evidence="4" key="1">
    <citation type="journal article" date="2011" name="Genome Biol.">
        <title>Comparative genomics of the social amoebae Dictyostelium discoideum and Dictyostelium purpureum.</title>
        <authorList>
            <consortium name="US DOE Joint Genome Institute (JGI-PGF)"/>
            <person name="Sucgang R."/>
            <person name="Kuo A."/>
            <person name="Tian X."/>
            <person name="Salerno W."/>
            <person name="Parikh A."/>
            <person name="Feasley C.L."/>
            <person name="Dalin E."/>
            <person name="Tu H."/>
            <person name="Huang E."/>
            <person name="Barry K."/>
            <person name="Lindquist E."/>
            <person name="Shapiro H."/>
            <person name="Bruce D."/>
            <person name="Schmutz J."/>
            <person name="Salamov A."/>
            <person name="Fey P."/>
            <person name="Gaudet P."/>
            <person name="Anjard C."/>
            <person name="Babu M.M."/>
            <person name="Basu S."/>
            <person name="Bushmanova Y."/>
            <person name="van der Wel H."/>
            <person name="Katoh-Kurasawa M."/>
            <person name="Dinh C."/>
            <person name="Coutinho P.M."/>
            <person name="Saito T."/>
            <person name="Elias M."/>
            <person name="Schaap P."/>
            <person name="Kay R.R."/>
            <person name="Henrissat B."/>
            <person name="Eichinger L."/>
            <person name="Rivero F."/>
            <person name="Putnam N.H."/>
            <person name="West C.M."/>
            <person name="Loomis W.F."/>
            <person name="Chisholm R.L."/>
            <person name="Shaulsky G."/>
            <person name="Strassmann J.E."/>
            <person name="Queller D.C."/>
            <person name="Kuspa A."/>
            <person name="Grigoriev I.V."/>
        </authorList>
    </citation>
    <scope>NUCLEOTIDE SEQUENCE [LARGE SCALE GENOMIC DNA]</scope>
    <source>
        <strain evidence="4">QSDP1</strain>
    </source>
</reference>
<evidence type="ECO:0000313" key="3">
    <source>
        <dbReference type="EMBL" id="EGC38771.1"/>
    </source>
</evidence>
<evidence type="ECO:0008006" key="5">
    <source>
        <dbReference type="Google" id="ProtNLM"/>
    </source>
</evidence>
<dbReference type="Proteomes" id="UP000001064">
    <property type="component" value="Unassembled WGS sequence"/>
</dbReference>
<evidence type="ECO:0000256" key="1">
    <source>
        <dbReference type="SAM" id="Phobius"/>
    </source>
</evidence>
<dbReference type="KEGG" id="dpp:DICPUDRAFT_148469"/>
<keyword evidence="4" id="KW-1185">Reference proteome</keyword>
<accession>F0ZB74</accession>
<sequence length="1671" mass="188609">MGTKIIKISHYLILLLYIVNKGFCSINVLSSDIIEKSSNLLGINLNYAYLNVELDEEVVRYDTLACPNYECPVDNTIITPSGIDCSCDYTGEECPKKLSPECGSKVCDEFASDGETPMCFGNWEKIEQGQQLFVNILNGETKNFRYKANAEVCESLLVVIYPIVGFFRGSVGATPITNLQRNLPYEHVQTYNIMNLCPTDNQGYTNTLSWTKDTYFISIEPIGTNVTFSIQIYSNETPNAPIESSCQTILNDAKCVIDGQAVTDQIQGPAYNYYTFQVTKPDYYFISAPALYQDINLFISDDPSLPYPVISNPGKWQSAEEYDDYLLIFAEPINSTHPTTLFIGIYCSYPSNYTFTVTSQGYRYPVNISALPENAGAYALTKSSRLILPDGTNYNCPSWYLCFPFSVQYPLFDGNALWPVSTYFSSDKTFQNIHFENSFLDNPFKPKSYQASFLLSLQSDSTNPYIYQTFDTISNSKIEFISTLFNTKGQPLKGIHEFKKRELECDYNKFQNILNAVEKTEELLFSVSDLNELNNWRYKLDSLTFRDDWIACLNEAKSLLDTQTIKANVSSIFCPYSSNSIQFANDPCCNASLSFFECCNPKTVEITQTDFIGTHNDLIKDQCSSFECTQSVLSDFYNSINSVGSCSVSNFATQNLKSSVTQVLRDCKNNTFKYCNTDSDCSGFSNKKCDLFTRNCLIDFEILDKNYIKCVLENIPPSTLYGLAQVSPSNITTSIIEQQYQANQLDDCISESSYPIRQMITYTSPNIPNNRCYPPAKCLDQSCELEHDICFDQVYTNFREYPWLDISTCQSIGFCPVFVDGCSSVDYEGSECNQNCDTLQSFCGHCTSNETYCHHVSSLNDQSSCEISSSCLLPSGDYALGLTKEECEGVGMCTGYCGYTCGDNSGCLITGALTPQQCSSHANSQWINDMCFYNTQIPSQCSSNGYIWEDCSIKSVGECSGPTSNTLNFCSLAPTSCSTEQQCLSQGGVCSDLYFFLQENTAKYSSGLGKCVRGHFEYRSGFYPSCNFENENDSPMGCFEHVPKYLNKSSCESASGKWWVPSVNKEQCTSTKGCKTLDLNSDNLPINFRFNQMTEDLCTNCYQSQNKWTNMFEWTSSQWIKGVYLDKLTWVQNNKFKLITEKKKAFSYQSFYYNIMNVVDTQIADLLRSESFCRLERIQSNLNSVACSCSGEGGPTCFKSSVPLLGQTKPCFGESSTFTFDYGQLHFTQDSIIGGCPSLLISQLSKENFMAAVPESLSSNFVNYYVIDRYGVLNKKDAIVGILLEDGINIKAQFSNIKSVTVCFNVNSTTTSRYPTYDFASTNDEKKPYPLNADIFEIKSNSPNTIILCSNFTQDFILEKNELELFAIIRRDNWENQKREVFNQSTKGLIFTLATFYLLVSFWGFFQIGYIFNKQRSTGQFKFQLVHLLIIIVTVFIIMRSIYFYVLGNGHLAFNPVGDYILVILPTFLYFTTFTIVVVLFYVLVYLSYRTTDQSKRIFKMVFLINFVIYLLFIACALVFKKTQNIPTNDCGSRIIIPMSSSIPQKAISITYAVVQCVISVILGIAFIYLGVSLYLIVRKTKKSLNQTANSSTYNRIFLQTSICSVGFILHCIFILILVTGNLNNMTFSFICLIITEIIPTITLLYCYDPRHKNQKKEISMNSSNIISSDS</sequence>
<feature type="transmembrane region" description="Helical" evidence="1">
    <location>
        <begin position="1550"/>
        <end position="1577"/>
    </location>
</feature>
<dbReference type="GO" id="GO:0006935">
    <property type="term" value="P:chemotaxis"/>
    <property type="evidence" value="ECO:0000318"/>
    <property type="project" value="GO_Central"/>
</dbReference>
<dbReference type="EMBL" id="GL870969">
    <property type="protein sequence ID" value="EGC38771.1"/>
    <property type="molecule type" value="Genomic_DNA"/>
</dbReference>
<organism evidence="3 4">
    <name type="scientific">Dictyostelium purpureum</name>
    <name type="common">Slime mold</name>
    <dbReference type="NCBI Taxonomy" id="5786"/>
    <lineage>
        <taxon>Eukaryota</taxon>
        <taxon>Amoebozoa</taxon>
        <taxon>Evosea</taxon>
        <taxon>Eumycetozoa</taxon>
        <taxon>Dictyostelia</taxon>
        <taxon>Dictyosteliales</taxon>
        <taxon>Dictyosteliaceae</taxon>
        <taxon>Dictyostelium</taxon>
    </lineage>
</organism>
<proteinExistence type="predicted"/>
<feature type="chain" id="PRO_5003261583" description="THH1/TOM1/TOM3 domain-containing protein" evidence="2">
    <location>
        <begin position="25"/>
        <end position="1671"/>
    </location>
</feature>
<dbReference type="OrthoDB" id="2109252at2759"/>
<feature type="transmembrane region" description="Helical" evidence="1">
    <location>
        <begin position="1626"/>
        <end position="1648"/>
    </location>
</feature>
<evidence type="ECO:0000256" key="2">
    <source>
        <dbReference type="SAM" id="SignalP"/>
    </source>
</evidence>
<dbReference type="eggNOG" id="ENOG502RCFD">
    <property type="taxonomic scope" value="Eukaryota"/>
</dbReference>
<dbReference type="PANTHER" id="PTHR32102:SF16">
    <property type="entry name" value="THH1_TOM1_TOM3 DOMAIN-CONTAINING PROTEIN"/>
    <property type="match status" value="1"/>
</dbReference>
<feature type="transmembrane region" description="Helical" evidence="1">
    <location>
        <begin position="1389"/>
        <end position="1413"/>
    </location>
</feature>
<gene>
    <name evidence="3" type="ORF">DICPUDRAFT_148469</name>
</gene>
<feature type="transmembrane region" description="Helical" evidence="1">
    <location>
        <begin position="1460"/>
        <end position="1489"/>
    </location>
</feature>
<dbReference type="PANTHER" id="PTHR32102">
    <property type="entry name" value="DUF1084 DOMAIN-CONTAINING PROTEIN-RELATED"/>
    <property type="match status" value="1"/>
</dbReference>
<protein>
    <recommendedName>
        <fullName evidence="5">THH1/TOM1/TOM3 domain-containing protein</fullName>
    </recommendedName>
</protein>
<feature type="transmembrane region" description="Helical" evidence="1">
    <location>
        <begin position="1597"/>
        <end position="1620"/>
    </location>
</feature>
<dbReference type="GeneID" id="10506564"/>
<keyword evidence="2" id="KW-0732">Signal</keyword>
<feature type="transmembrane region" description="Helical" evidence="1">
    <location>
        <begin position="1425"/>
        <end position="1448"/>
    </location>
</feature>
<dbReference type="RefSeq" id="XP_003284665.1">
    <property type="nucleotide sequence ID" value="XM_003284617.1"/>
</dbReference>
<keyword evidence="1" id="KW-0812">Transmembrane</keyword>
<dbReference type="InParanoid" id="F0ZB74"/>
<keyword evidence="1" id="KW-1133">Transmembrane helix</keyword>
<dbReference type="FunCoup" id="F0ZB74">
    <property type="interactions" value="14"/>
</dbReference>
<name>F0ZB74_DICPU</name>
<keyword evidence="1" id="KW-0472">Membrane</keyword>
<feature type="signal peptide" evidence="2">
    <location>
        <begin position="1"/>
        <end position="24"/>
    </location>
</feature>
<dbReference type="OMA" id="PCFGESS"/>
<evidence type="ECO:0000313" key="4">
    <source>
        <dbReference type="Proteomes" id="UP000001064"/>
    </source>
</evidence>
<feature type="transmembrane region" description="Helical" evidence="1">
    <location>
        <begin position="1501"/>
        <end position="1520"/>
    </location>
</feature>
<dbReference type="VEuPathDB" id="AmoebaDB:DICPUDRAFT_148469"/>